<evidence type="ECO:0008006" key="4">
    <source>
        <dbReference type="Google" id="ProtNLM"/>
    </source>
</evidence>
<name>A0ABW5FSN8_9PSEU</name>
<evidence type="ECO:0000313" key="3">
    <source>
        <dbReference type="Proteomes" id="UP001597417"/>
    </source>
</evidence>
<keyword evidence="1" id="KW-0812">Transmembrane</keyword>
<feature type="transmembrane region" description="Helical" evidence="1">
    <location>
        <begin position="72"/>
        <end position="95"/>
    </location>
</feature>
<dbReference type="Proteomes" id="UP001597417">
    <property type="component" value="Unassembled WGS sequence"/>
</dbReference>
<feature type="transmembrane region" description="Helical" evidence="1">
    <location>
        <begin position="6"/>
        <end position="28"/>
    </location>
</feature>
<accession>A0ABW5FSN8</accession>
<keyword evidence="3" id="KW-1185">Reference proteome</keyword>
<feature type="transmembrane region" description="Helical" evidence="1">
    <location>
        <begin position="107"/>
        <end position="124"/>
    </location>
</feature>
<evidence type="ECO:0000256" key="1">
    <source>
        <dbReference type="SAM" id="Phobius"/>
    </source>
</evidence>
<protein>
    <recommendedName>
        <fullName evidence="4">Modulator of FtsH protease</fullName>
    </recommendedName>
</protein>
<feature type="transmembrane region" description="Helical" evidence="1">
    <location>
        <begin position="48"/>
        <end position="66"/>
    </location>
</feature>
<evidence type="ECO:0000313" key="2">
    <source>
        <dbReference type="EMBL" id="MFD2417205.1"/>
    </source>
</evidence>
<comment type="caution">
    <text evidence="2">The sequence shown here is derived from an EMBL/GenBank/DDBJ whole genome shotgun (WGS) entry which is preliminary data.</text>
</comment>
<dbReference type="RefSeq" id="WP_378264691.1">
    <property type="nucleotide sequence ID" value="NZ_JBHUKR010000006.1"/>
</dbReference>
<keyword evidence="1" id="KW-0472">Membrane</keyword>
<feature type="transmembrane region" description="Helical" evidence="1">
    <location>
        <begin position="136"/>
        <end position="157"/>
    </location>
</feature>
<reference evidence="3" key="1">
    <citation type="journal article" date="2019" name="Int. J. Syst. Evol. Microbiol.">
        <title>The Global Catalogue of Microorganisms (GCM) 10K type strain sequencing project: providing services to taxonomists for standard genome sequencing and annotation.</title>
        <authorList>
            <consortium name="The Broad Institute Genomics Platform"/>
            <consortium name="The Broad Institute Genome Sequencing Center for Infectious Disease"/>
            <person name="Wu L."/>
            <person name="Ma J."/>
        </authorList>
    </citation>
    <scope>NUCLEOTIDE SEQUENCE [LARGE SCALE GENOMIC DNA]</scope>
    <source>
        <strain evidence="3">CGMCC 4.7645</strain>
    </source>
</reference>
<proteinExistence type="predicted"/>
<organism evidence="2 3">
    <name type="scientific">Amycolatopsis pigmentata</name>
    <dbReference type="NCBI Taxonomy" id="450801"/>
    <lineage>
        <taxon>Bacteria</taxon>
        <taxon>Bacillati</taxon>
        <taxon>Actinomycetota</taxon>
        <taxon>Actinomycetes</taxon>
        <taxon>Pseudonocardiales</taxon>
        <taxon>Pseudonocardiaceae</taxon>
        <taxon>Amycolatopsis</taxon>
    </lineage>
</organism>
<dbReference type="EMBL" id="JBHUKR010000006">
    <property type="protein sequence ID" value="MFD2417205.1"/>
    <property type="molecule type" value="Genomic_DNA"/>
</dbReference>
<sequence length="186" mass="19638">MTPDNFHDFFLASAGVAGALIGLLFVAISVSQERLVERGETQIHRVRASAALTSFLNALAVSLFALVPGDQIGFAALVVAILGLLFVVASLLSLIRVQGVGWRDARDVIFLLGLVAVFVIQLLAGLDVAGQPADVAMVGTIAVLVIVCFFIGIARAWELIGGPSIALGHEIGTLVRKRDDHRGEDQ</sequence>
<keyword evidence="1" id="KW-1133">Transmembrane helix</keyword>
<gene>
    <name evidence="2" type="ORF">ACFSXZ_12805</name>
</gene>